<feature type="region of interest" description="Disordered" evidence="1">
    <location>
        <begin position="50"/>
        <end position="73"/>
    </location>
</feature>
<accession>A0AAD7MY17</accession>
<proteinExistence type="predicted"/>
<keyword evidence="3" id="KW-1185">Reference proteome</keyword>
<comment type="caution">
    <text evidence="2">The sequence shown here is derived from an EMBL/GenBank/DDBJ whole genome shotgun (WGS) entry which is preliminary data.</text>
</comment>
<organism evidence="2 3">
    <name type="scientific">Mycena metata</name>
    <dbReference type="NCBI Taxonomy" id="1033252"/>
    <lineage>
        <taxon>Eukaryota</taxon>
        <taxon>Fungi</taxon>
        <taxon>Dikarya</taxon>
        <taxon>Basidiomycota</taxon>
        <taxon>Agaricomycotina</taxon>
        <taxon>Agaricomycetes</taxon>
        <taxon>Agaricomycetidae</taxon>
        <taxon>Agaricales</taxon>
        <taxon>Marasmiineae</taxon>
        <taxon>Mycenaceae</taxon>
        <taxon>Mycena</taxon>
    </lineage>
</organism>
<gene>
    <name evidence="2" type="ORF">B0H16DRAFT_107782</name>
</gene>
<protein>
    <submittedName>
        <fullName evidence="2">Uncharacterized protein</fullName>
    </submittedName>
</protein>
<sequence>MAWKPLPSFALLAVPRALPNQLSRLCFPAPAQRSSRRLLFCFPRHRNPAPRFPPQLTPPALAPGPPPASTYDIPTSRRLRVMRRSFRSAEARKRVHGESQISGRIFDATPAAGCIWTIRDCEKGTTRLVRTIARVVHNDLIRNTARVGSVRCIHCASARCRLAVCAHSRG</sequence>
<dbReference type="EMBL" id="JARKIB010000118">
    <property type="protein sequence ID" value="KAJ7737048.1"/>
    <property type="molecule type" value="Genomic_DNA"/>
</dbReference>
<feature type="compositionally biased region" description="Pro residues" evidence="1">
    <location>
        <begin position="50"/>
        <end position="68"/>
    </location>
</feature>
<evidence type="ECO:0000256" key="1">
    <source>
        <dbReference type="SAM" id="MobiDB-lite"/>
    </source>
</evidence>
<evidence type="ECO:0000313" key="3">
    <source>
        <dbReference type="Proteomes" id="UP001215598"/>
    </source>
</evidence>
<dbReference type="AlphaFoldDB" id="A0AAD7MY17"/>
<reference evidence="2" key="1">
    <citation type="submission" date="2023-03" db="EMBL/GenBank/DDBJ databases">
        <title>Massive genome expansion in bonnet fungi (Mycena s.s.) driven by repeated elements and novel gene families across ecological guilds.</title>
        <authorList>
            <consortium name="Lawrence Berkeley National Laboratory"/>
            <person name="Harder C.B."/>
            <person name="Miyauchi S."/>
            <person name="Viragh M."/>
            <person name="Kuo A."/>
            <person name="Thoen E."/>
            <person name="Andreopoulos B."/>
            <person name="Lu D."/>
            <person name="Skrede I."/>
            <person name="Drula E."/>
            <person name="Henrissat B."/>
            <person name="Morin E."/>
            <person name="Kohler A."/>
            <person name="Barry K."/>
            <person name="LaButti K."/>
            <person name="Morin E."/>
            <person name="Salamov A."/>
            <person name="Lipzen A."/>
            <person name="Mereny Z."/>
            <person name="Hegedus B."/>
            <person name="Baldrian P."/>
            <person name="Stursova M."/>
            <person name="Weitz H."/>
            <person name="Taylor A."/>
            <person name="Grigoriev I.V."/>
            <person name="Nagy L.G."/>
            <person name="Martin F."/>
            <person name="Kauserud H."/>
        </authorList>
    </citation>
    <scope>NUCLEOTIDE SEQUENCE</scope>
    <source>
        <strain evidence="2">CBHHK182m</strain>
    </source>
</reference>
<dbReference type="Proteomes" id="UP001215598">
    <property type="component" value="Unassembled WGS sequence"/>
</dbReference>
<name>A0AAD7MY17_9AGAR</name>
<evidence type="ECO:0000313" key="2">
    <source>
        <dbReference type="EMBL" id="KAJ7737048.1"/>
    </source>
</evidence>